<comment type="caution">
    <text evidence="2">The sequence shown here is derived from an EMBL/GenBank/DDBJ whole genome shotgun (WGS) entry which is preliminary data.</text>
</comment>
<proteinExistence type="predicted"/>
<organism evidence="2 3">
    <name type="scientific">Helicobacter saguini</name>
    <dbReference type="NCBI Taxonomy" id="1548018"/>
    <lineage>
        <taxon>Bacteria</taxon>
        <taxon>Pseudomonadati</taxon>
        <taxon>Campylobacterota</taxon>
        <taxon>Epsilonproteobacteria</taxon>
        <taxon>Campylobacterales</taxon>
        <taxon>Helicobacteraceae</taxon>
        <taxon>Helicobacter</taxon>
    </lineage>
</organism>
<reference evidence="2 3" key="2">
    <citation type="journal article" date="2016" name="Infect. Immun.">
        <title>Helicobacter saguini, a Novel Helicobacter Isolated from Cotton-Top Tamarins with Ulcerative Colitis, Has Proinflammatory Properties and Induces Typhlocolitis and Dysplasia in Gnotobiotic IL-10-/- Mice.</title>
        <authorList>
            <person name="Shen Z."/>
            <person name="Mannion A."/>
            <person name="Whary M.T."/>
            <person name="Muthupalani S."/>
            <person name="Sheh A."/>
            <person name="Feng Y."/>
            <person name="Gong G."/>
            <person name="Vandamme P."/>
            <person name="Holcombe H.R."/>
            <person name="Paster B.J."/>
            <person name="Fox J.G."/>
        </authorList>
    </citation>
    <scope>NUCLEOTIDE SEQUENCE [LARGE SCALE GENOMIC DNA]</scope>
    <source>
        <strain evidence="2 3">MIT 97-6194</strain>
    </source>
</reference>
<dbReference type="Proteomes" id="UP000477070">
    <property type="component" value="Unassembled WGS sequence"/>
</dbReference>
<evidence type="ECO:0008006" key="5">
    <source>
        <dbReference type="Google" id="ProtNLM"/>
    </source>
</evidence>
<evidence type="ECO:0000313" key="2">
    <source>
        <dbReference type="EMBL" id="TLD92389.1"/>
    </source>
</evidence>
<reference evidence="2 3" key="1">
    <citation type="journal article" date="2014" name="Genome Announc.">
        <title>Draft genome sequences of eight enterohepatic helicobacter species isolated from both laboratory and wild rodents.</title>
        <authorList>
            <person name="Sheh A."/>
            <person name="Shen Z."/>
            <person name="Fox J.G."/>
        </authorList>
    </citation>
    <scope>NUCLEOTIDE SEQUENCE [LARGE SCALE GENOMIC DNA]</scope>
    <source>
        <strain evidence="2 3">MIT 97-6194</strain>
    </source>
</reference>
<name>A0A347VX76_9HELI</name>
<dbReference type="OrthoDB" id="5319022at2"/>
<evidence type="ECO:0000313" key="4">
    <source>
        <dbReference type="Proteomes" id="UP000477070"/>
    </source>
</evidence>
<dbReference type="RefSeq" id="WP_118949290.1">
    <property type="nucleotide sequence ID" value="NZ_JRMP02000020.1"/>
</dbReference>
<dbReference type="AlphaFoldDB" id="A0A347VX76"/>
<gene>
    <name evidence="1" type="ORF">DCO61_07950</name>
    <name evidence="2" type="ORF">LS64_010395</name>
</gene>
<accession>A0A347VX76</accession>
<evidence type="ECO:0000313" key="3">
    <source>
        <dbReference type="Proteomes" id="UP000029714"/>
    </source>
</evidence>
<reference evidence="1 4" key="4">
    <citation type="submission" date="2019-12" db="EMBL/GenBank/DDBJ databases">
        <title>Multi-Generational Helicobacter saguini Isolates.</title>
        <authorList>
            <person name="Mannion A."/>
            <person name="Shen Z."/>
            <person name="Fox J.G."/>
        </authorList>
    </citation>
    <scope>NUCLEOTIDE SEQUENCE [LARGE SCALE GENOMIC DNA]</scope>
    <source>
        <strain evidence="1">16-048</strain>
        <strain evidence="4">16-048 (F4)</strain>
    </source>
</reference>
<keyword evidence="3" id="KW-1185">Reference proteome</keyword>
<evidence type="ECO:0000313" key="1">
    <source>
        <dbReference type="EMBL" id="MWV69934.1"/>
    </source>
</evidence>
<protein>
    <recommendedName>
        <fullName evidence="5">Outer membrane family protein</fullName>
    </recommendedName>
</protein>
<dbReference type="EMBL" id="JRMP02000020">
    <property type="protein sequence ID" value="TLD92389.1"/>
    <property type="molecule type" value="Genomic_DNA"/>
</dbReference>
<dbReference type="Pfam" id="PF02521">
    <property type="entry name" value="HP_OMP_2"/>
    <property type="match status" value="1"/>
</dbReference>
<sequence length="424" mass="47102">MFARLRVKSLIFAFCIGIVGLGENLRAIAPSVFVEKSPAQTAYDVFWGEAAHELSAMLFYQQAFGDDLTYLDGSFLAYYQTGRFNGVSGGLGLILAGPLLTIRGQSAETYDDVKQIFLLNSAFVDYKNDKLGLQAVAGRYKANEEWNTYYSQGFGVSYDIGQLASLNLTASYGSAMVLNEYVTAFRSDLSSFGTYLMRARFYLPYHIDLEPYVYATGYFTTFGMKTSIDYNFMPNLSAHTRLHIAGYSKYYPTILPVGLNHKFELAALAGRTNQNMSGIAWLEQGIKWYDLIEGKVGIIGVSGAGAELIDYYGHNTPFEYNVGMFWSNAVSIYAASELNWNHIFEVEAGVRGTFMPNGNVVSFEVKGQANFPIWRQRGADGIYRTYMTGKVGISGIGVYNSSPAINFYGGNNYTLIRAFIRISI</sequence>
<dbReference type="Proteomes" id="UP000029714">
    <property type="component" value="Unassembled WGS sequence"/>
</dbReference>
<reference evidence="2" key="3">
    <citation type="submission" date="2018-04" db="EMBL/GenBank/DDBJ databases">
        <authorList>
            <person name="Sheh A."/>
            <person name="Shen Z."/>
            <person name="Mannion A.J."/>
            <person name="Fox J.G."/>
        </authorList>
    </citation>
    <scope>NUCLEOTIDE SEQUENCE</scope>
    <source>
        <strain evidence="2">MIT 97-6194</strain>
    </source>
</reference>
<dbReference type="EMBL" id="QBIU01000001">
    <property type="protein sequence ID" value="MWV69934.1"/>
    <property type="molecule type" value="Genomic_DNA"/>
</dbReference>
<dbReference type="InterPro" id="IPR003678">
    <property type="entry name" value="Put_OMP"/>
</dbReference>